<evidence type="ECO:0000313" key="10">
    <source>
        <dbReference type="Proteomes" id="UP000563094"/>
    </source>
</evidence>
<feature type="active site" evidence="6">
    <location>
        <position position="266"/>
    </location>
</feature>
<dbReference type="SUPFAM" id="SSF53720">
    <property type="entry name" value="ALDH-like"/>
    <property type="match status" value="1"/>
</dbReference>
<dbReference type="EMBL" id="JACJIQ010000023">
    <property type="protein sequence ID" value="MBA9079493.1"/>
    <property type="molecule type" value="Genomic_DNA"/>
</dbReference>
<evidence type="ECO:0000259" key="8">
    <source>
        <dbReference type="Pfam" id="PF00171"/>
    </source>
</evidence>
<gene>
    <name evidence="9" type="ORF">FHS90_004231</name>
</gene>
<dbReference type="FunFam" id="3.40.309.10:FF:000018">
    <property type="entry name" value="Alpha-aminoadipic semialdehyde dehydrogenase"/>
    <property type="match status" value="1"/>
</dbReference>
<evidence type="ECO:0000256" key="1">
    <source>
        <dbReference type="ARBA" id="ARBA00009986"/>
    </source>
</evidence>
<dbReference type="RefSeq" id="WP_182514366.1">
    <property type="nucleotide sequence ID" value="NZ_JACJIQ010000023.1"/>
</dbReference>
<dbReference type="AlphaFoldDB" id="A0A839GNH4"/>
<evidence type="ECO:0000256" key="7">
    <source>
        <dbReference type="RuleBase" id="RU003345"/>
    </source>
</evidence>
<evidence type="ECO:0000256" key="6">
    <source>
        <dbReference type="PROSITE-ProRule" id="PRU10007"/>
    </source>
</evidence>
<evidence type="ECO:0000256" key="3">
    <source>
        <dbReference type="ARBA" id="ARBA00023002"/>
    </source>
</evidence>
<dbReference type="InterPro" id="IPR015590">
    <property type="entry name" value="Aldehyde_DH_dom"/>
</dbReference>
<evidence type="ECO:0000256" key="4">
    <source>
        <dbReference type="ARBA" id="ARBA00023027"/>
    </source>
</evidence>
<dbReference type="PANTHER" id="PTHR43521:SF1">
    <property type="entry name" value="ALPHA-AMINOADIPIC SEMIALDEHYDE DEHYDROGENASE"/>
    <property type="match status" value="1"/>
</dbReference>
<comment type="similarity">
    <text evidence="1 7">Belongs to the aldehyde dehydrogenase family.</text>
</comment>
<protein>
    <recommendedName>
        <fullName evidence="5">aldehyde dehydrogenase (NAD(+))</fullName>
        <ecNumber evidence="5">1.2.1.3</ecNumber>
    </recommendedName>
</protein>
<name>A0A839GNH4_9BACT</name>
<dbReference type="Pfam" id="PF00171">
    <property type="entry name" value="Aldedh"/>
    <property type="match status" value="1"/>
</dbReference>
<reference evidence="9 10" key="1">
    <citation type="submission" date="2020-08" db="EMBL/GenBank/DDBJ databases">
        <title>Genomic Encyclopedia of Type Strains, Phase IV (KMG-IV): sequencing the most valuable type-strain genomes for metagenomic binning, comparative biology and taxonomic classification.</title>
        <authorList>
            <person name="Goeker M."/>
        </authorList>
    </citation>
    <scope>NUCLEOTIDE SEQUENCE [LARGE SCALE GENOMIC DNA]</scope>
    <source>
        <strain evidence="9 10">DSM 29854</strain>
    </source>
</reference>
<dbReference type="PANTHER" id="PTHR43521">
    <property type="entry name" value="ALPHA-AMINOADIPIC SEMIALDEHYDE DEHYDROGENASE"/>
    <property type="match status" value="1"/>
</dbReference>
<comment type="caution">
    <text evidence="9">The sequence shown here is derived from an EMBL/GenBank/DDBJ whole genome shotgun (WGS) entry which is preliminary data.</text>
</comment>
<dbReference type="Proteomes" id="UP000563094">
    <property type="component" value="Unassembled WGS sequence"/>
</dbReference>
<dbReference type="InterPro" id="IPR016161">
    <property type="entry name" value="Ald_DH/histidinol_DH"/>
</dbReference>
<evidence type="ECO:0000313" key="9">
    <source>
        <dbReference type="EMBL" id="MBA9079493.1"/>
    </source>
</evidence>
<comment type="subunit">
    <text evidence="2">Homotetramer.</text>
</comment>
<dbReference type="PROSITE" id="PS00687">
    <property type="entry name" value="ALDEHYDE_DEHYDR_GLU"/>
    <property type="match status" value="1"/>
</dbReference>
<keyword evidence="4" id="KW-0520">NAD</keyword>
<dbReference type="InterPro" id="IPR016162">
    <property type="entry name" value="Ald_DH_N"/>
</dbReference>
<dbReference type="InterPro" id="IPR029510">
    <property type="entry name" value="Ald_DH_CS_GLU"/>
</dbReference>
<dbReference type="InterPro" id="IPR016163">
    <property type="entry name" value="Ald_DH_C"/>
</dbReference>
<proteinExistence type="inferred from homology"/>
<dbReference type="GO" id="GO:0004029">
    <property type="term" value="F:aldehyde dehydrogenase (NAD+) activity"/>
    <property type="evidence" value="ECO:0007669"/>
    <property type="project" value="UniProtKB-EC"/>
</dbReference>
<dbReference type="Gene3D" id="3.40.605.10">
    <property type="entry name" value="Aldehyde Dehydrogenase, Chain A, domain 1"/>
    <property type="match status" value="1"/>
</dbReference>
<dbReference type="CDD" id="cd07130">
    <property type="entry name" value="ALDH_F7_AASADH"/>
    <property type="match status" value="1"/>
</dbReference>
<dbReference type="EC" id="1.2.1.3" evidence="5"/>
<keyword evidence="3 7" id="KW-0560">Oxidoreductase</keyword>
<evidence type="ECO:0000256" key="5">
    <source>
        <dbReference type="ARBA" id="ARBA00024226"/>
    </source>
</evidence>
<evidence type="ECO:0000256" key="2">
    <source>
        <dbReference type="ARBA" id="ARBA00011881"/>
    </source>
</evidence>
<keyword evidence="10" id="KW-1185">Reference proteome</keyword>
<accession>A0A839GNH4</accession>
<organism evidence="9 10">
    <name type="scientific">Rufibacter quisquiliarum</name>
    <dbReference type="NCBI Taxonomy" id="1549639"/>
    <lineage>
        <taxon>Bacteria</taxon>
        <taxon>Pseudomonadati</taxon>
        <taxon>Bacteroidota</taxon>
        <taxon>Cytophagia</taxon>
        <taxon>Cytophagales</taxon>
        <taxon>Hymenobacteraceae</taxon>
        <taxon>Rufibacter</taxon>
    </lineage>
</organism>
<sequence>MSQPISDILAQLGIKDTNPAYSTGLQWGGESHRDTRTVSSPTNAKEIAKVNMATAEDYERVITTAQQAFLEWRKWPSPKRGEVVRQIGQKLREYKEPLGKLVSYEMGKILQEGLGEVQEMIDICDFAVGLSRQLHGYTMHSERPTHRMYEQYHPLGIVGVISAFNFPVAVWSWNAMLAAICGDVVVWKPSEKTPLTAVACQHIIKDVLQENNVPEGVFSMIVGDASIGSQMAHDGRVPLVSATGSTRMGKKVGEAVGARLGKSLLELGGNNAIILTENADLEMAIRAVVFGAVGTAGQRCTSTRRLIIHENIYNEVKERLLKIYPNLPIGDPLKDGILVGPLIDKDAVSAFLKALDDVQKEGGKLLTGGTVLEGEEYATGTYVTPAIVEAKNEYHTVQEETFAPILYLIKYSGTVEDAIEIQNGVRQGLSSSIFSTNLLETEAFLSHWGSDCGIANVNIGTSGAEIGGAFGGEKDTGGGRESGSDAWRFYMRRQTNTINFGRELPLAQGIKFDL</sequence>
<dbReference type="Gene3D" id="3.40.309.10">
    <property type="entry name" value="Aldehyde Dehydrogenase, Chain A, domain 2"/>
    <property type="match status" value="1"/>
</dbReference>
<feature type="domain" description="Aldehyde dehydrogenase" evidence="8">
    <location>
        <begin position="34"/>
        <end position="495"/>
    </location>
</feature>
<dbReference type="InterPro" id="IPR044638">
    <property type="entry name" value="ALDH7A1-like"/>
</dbReference>